<accession>A0A645AT50</accession>
<sequence length="90" mass="10545">MRNRLAERFRRKVGELVLEPPERDGAFKEQRFVRLIETDAAGHHFVYAPVFAVFHNKRFAVQCGNQRENAARVGRFRLEVRGNELNIAHQ</sequence>
<name>A0A645AT50_9ZZZZ</name>
<proteinExistence type="predicted"/>
<dbReference type="EMBL" id="VSSQ01014008">
    <property type="protein sequence ID" value="MPM52744.1"/>
    <property type="molecule type" value="Genomic_DNA"/>
</dbReference>
<evidence type="ECO:0000313" key="1">
    <source>
        <dbReference type="EMBL" id="MPM52744.1"/>
    </source>
</evidence>
<reference evidence="1" key="1">
    <citation type="submission" date="2019-08" db="EMBL/GenBank/DDBJ databases">
        <authorList>
            <person name="Kucharzyk K."/>
            <person name="Murdoch R.W."/>
            <person name="Higgins S."/>
            <person name="Loffler F."/>
        </authorList>
    </citation>
    <scope>NUCLEOTIDE SEQUENCE</scope>
</reference>
<comment type="caution">
    <text evidence="1">The sequence shown here is derived from an EMBL/GenBank/DDBJ whole genome shotgun (WGS) entry which is preliminary data.</text>
</comment>
<gene>
    <name evidence="1" type="ORF">SDC9_99506</name>
</gene>
<dbReference type="AlphaFoldDB" id="A0A645AT50"/>
<organism evidence="1">
    <name type="scientific">bioreactor metagenome</name>
    <dbReference type="NCBI Taxonomy" id="1076179"/>
    <lineage>
        <taxon>unclassified sequences</taxon>
        <taxon>metagenomes</taxon>
        <taxon>ecological metagenomes</taxon>
    </lineage>
</organism>
<protein>
    <submittedName>
        <fullName evidence="1">Uncharacterized protein</fullName>
    </submittedName>
</protein>